<comment type="caution">
    <text evidence="2">The sequence shown here is derived from an EMBL/GenBank/DDBJ whole genome shotgun (WGS) entry which is preliminary data.</text>
</comment>
<accession>A0ABR4PBY4</accession>
<dbReference type="EMBL" id="JBFCZG010000006">
    <property type="protein sequence ID" value="KAL3420803.1"/>
    <property type="molecule type" value="Genomic_DNA"/>
</dbReference>
<feature type="region of interest" description="Disordered" evidence="1">
    <location>
        <begin position="1"/>
        <end position="80"/>
    </location>
</feature>
<organism evidence="2 3">
    <name type="scientific">Phlyctema vagabunda</name>
    <dbReference type="NCBI Taxonomy" id="108571"/>
    <lineage>
        <taxon>Eukaryota</taxon>
        <taxon>Fungi</taxon>
        <taxon>Dikarya</taxon>
        <taxon>Ascomycota</taxon>
        <taxon>Pezizomycotina</taxon>
        <taxon>Leotiomycetes</taxon>
        <taxon>Helotiales</taxon>
        <taxon>Dermateaceae</taxon>
        <taxon>Phlyctema</taxon>
    </lineage>
</organism>
<evidence type="ECO:0000313" key="3">
    <source>
        <dbReference type="Proteomes" id="UP001629113"/>
    </source>
</evidence>
<evidence type="ECO:0000256" key="1">
    <source>
        <dbReference type="SAM" id="MobiDB-lite"/>
    </source>
</evidence>
<name>A0ABR4PBY4_9HELO</name>
<reference evidence="2 3" key="1">
    <citation type="submission" date="2024-06" db="EMBL/GenBank/DDBJ databases">
        <title>Complete genome of Phlyctema vagabunda strain 19-DSS-EL-015.</title>
        <authorList>
            <person name="Fiorenzani C."/>
        </authorList>
    </citation>
    <scope>NUCLEOTIDE SEQUENCE [LARGE SCALE GENOMIC DNA]</scope>
    <source>
        <strain evidence="2 3">19-DSS-EL-015</strain>
    </source>
</reference>
<keyword evidence="3" id="KW-1185">Reference proteome</keyword>
<gene>
    <name evidence="2" type="ORF">PVAG01_07248</name>
</gene>
<feature type="compositionally biased region" description="Polar residues" evidence="1">
    <location>
        <begin position="1"/>
        <end position="10"/>
    </location>
</feature>
<dbReference type="Proteomes" id="UP001629113">
    <property type="component" value="Unassembled WGS sequence"/>
</dbReference>
<proteinExistence type="predicted"/>
<protein>
    <submittedName>
        <fullName evidence="2">Uncharacterized protein</fullName>
    </submittedName>
</protein>
<sequence length="102" mass="10882">MDTVQSNLQSPPREPASSDQVMAEAPDSPPEFHNMTAHHFQNPANSSSTVAPHLQGNNGGSGSVGAPKLAQGAPGATWNSKKFIDEYQRTELLLTDLNWDPG</sequence>
<evidence type="ECO:0000313" key="2">
    <source>
        <dbReference type="EMBL" id="KAL3420803.1"/>
    </source>
</evidence>